<dbReference type="AlphaFoldDB" id="A0A809R1Z3"/>
<evidence type="ECO:0000256" key="1">
    <source>
        <dbReference type="ARBA" id="ARBA00022617"/>
    </source>
</evidence>
<keyword evidence="5" id="KW-0732">Signal</keyword>
<evidence type="ECO:0000259" key="6">
    <source>
        <dbReference type="PROSITE" id="PS51007"/>
    </source>
</evidence>
<dbReference type="InterPro" id="IPR009056">
    <property type="entry name" value="Cyt_c-like_dom"/>
</dbReference>
<dbReference type="InterPro" id="IPR036909">
    <property type="entry name" value="Cyt_c-like_dom_sf"/>
</dbReference>
<evidence type="ECO:0000313" key="7">
    <source>
        <dbReference type="EMBL" id="BBO21633.1"/>
    </source>
</evidence>
<name>A0A809R1Z3_9PROT</name>
<reference evidence="7" key="1">
    <citation type="journal article" name="DNA Res.">
        <title>The physiological potential of anammox bacteria as revealed by their core genome structure.</title>
        <authorList>
            <person name="Okubo T."/>
            <person name="Toyoda A."/>
            <person name="Fukuhara K."/>
            <person name="Uchiyama I."/>
            <person name="Harigaya Y."/>
            <person name="Kuroiwa M."/>
            <person name="Suzuki T."/>
            <person name="Murakami Y."/>
            <person name="Suwa Y."/>
            <person name="Takami H."/>
        </authorList>
    </citation>
    <scope>NUCLEOTIDE SEQUENCE</scope>
    <source>
        <strain evidence="7">317325-3</strain>
    </source>
</reference>
<keyword evidence="3 4" id="KW-0408">Iron</keyword>
<dbReference type="Proteomes" id="UP000662914">
    <property type="component" value="Chromosome"/>
</dbReference>
<dbReference type="GO" id="GO:0020037">
    <property type="term" value="F:heme binding"/>
    <property type="evidence" value="ECO:0007669"/>
    <property type="project" value="InterPro"/>
</dbReference>
<dbReference type="InterPro" id="IPR030999">
    <property type="entry name" value="Thiosulf_SoxX"/>
</dbReference>
<keyword evidence="2 4" id="KW-0479">Metal-binding</keyword>
<feature type="signal peptide" evidence="5">
    <location>
        <begin position="1"/>
        <end position="19"/>
    </location>
</feature>
<dbReference type="GO" id="GO:0046872">
    <property type="term" value="F:metal ion binding"/>
    <property type="evidence" value="ECO:0007669"/>
    <property type="project" value="UniProtKB-KW"/>
</dbReference>
<feature type="domain" description="Cytochrome c" evidence="6">
    <location>
        <begin position="88"/>
        <end position="195"/>
    </location>
</feature>
<accession>A0A809R1Z3</accession>
<protein>
    <submittedName>
        <fullName evidence="7">Sulfur oxidation c-type cytochrome SoxX</fullName>
    </submittedName>
</protein>
<evidence type="ECO:0000256" key="5">
    <source>
        <dbReference type="SAM" id="SignalP"/>
    </source>
</evidence>
<dbReference type="PROSITE" id="PS51007">
    <property type="entry name" value="CYTC"/>
    <property type="match status" value="1"/>
</dbReference>
<dbReference type="InterPro" id="IPR016823">
    <property type="entry name" value="Thiosulf_SoxX_II"/>
</dbReference>
<keyword evidence="1 4" id="KW-0349">Heme</keyword>
<dbReference type="KEGG" id="ddz:DSYM_23320"/>
<evidence type="ECO:0000313" key="8">
    <source>
        <dbReference type="Proteomes" id="UP000662914"/>
    </source>
</evidence>
<dbReference type="SUPFAM" id="SSF46626">
    <property type="entry name" value="Cytochrome c"/>
    <property type="match status" value="1"/>
</dbReference>
<evidence type="ECO:0000256" key="2">
    <source>
        <dbReference type="ARBA" id="ARBA00022723"/>
    </source>
</evidence>
<sequence>MNKILFFLAASLAGTVALADGDYRAEAIAMMKHDFKTKGIATADRVNEDGVQAVCNRSGDHPPKTIAERLEKDQLESIRYPADGKLMGDWKAGEKLAQSGRGMTWSDKAGVPGGGNCYNCHQIGPAETSFGTVGPSLYQFGKLRGSGPDMQKYVYGRIWNAKAFNLCSAMPRFGHVQALTEAQIKDLVALLLDPQSPVNSK</sequence>
<dbReference type="PIRSF" id="PIRSF024608">
    <property type="entry name" value="UCP024608"/>
    <property type="match status" value="1"/>
</dbReference>
<dbReference type="NCBIfam" id="TIGR04485">
    <property type="entry name" value="thiosulf_SoxX"/>
    <property type="match status" value="1"/>
</dbReference>
<organism evidence="7 8">
    <name type="scientific">Candidatus Desulfobacillus denitrificans</name>
    <dbReference type="NCBI Taxonomy" id="2608985"/>
    <lineage>
        <taxon>Bacteria</taxon>
        <taxon>Pseudomonadati</taxon>
        <taxon>Pseudomonadota</taxon>
        <taxon>Betaproteobacteria</taxon>
        <taxon>Candidatus Desulfobacillus</taxon>
    </lineage>
</organism>
<dbReference type="Gene3D" id="1.10.760.10">
    <property type="entry name" value="Cytochrome c-like domain"/>
    <property type="match status" value="1"/>
</dbReference>
<dbReference type="EMBL" id="AP021857">
    <property type="protein sequence ID" value="BBO21633.1"/>
    <property type="molecule type" value="Genomic_DNA"/>
</dbReference>
<feature type="chain" id="PRO_5035154621" evidence="5">
    <location>
        <begin position="20"/>
        <end position="201"/>
    </location>
</feature>
<evidence type="ECO:0000256" key="4">
    <source>
        <dbReference type="PROSITE-ProRule" id="PRU00433"/>
    </source>
</evidence>
<proteinExistence type="predicted"/>
<gene>
    <name evidence="7" type="ORF">DSYM_23320</name>
</gene>
<evidence type="ECO:0000256" key="3">
    <source>
        <dbReference type="ARBA" id="ARBA00023004"/>
    </source>
</evidence>
<dbReference type="GO" id="GO:0009055">
    <property type="term" value="F:electron transfer activity"/>
    <property type="evidence" value="ECO:0007669"/>
    <property type="project" value="InterPro"/>
</dbReference>